<dbReference type="InterPro" id="IPR002110">
    <property type="entry name" value="Ankyrin_rpt"/>
</dbReference>
<keyword evidence="3" id="KW-1185">Reference proteome</keyword>
<dbReference type="InterPro" id="IPR036047">
    <property type="entry name" value="F-box-like_dom_sf"/>
</dbReference>
<feature type="repeat" description="ANK" evidence="1">
    <location>
        <begin position="148"/>
        <end position="180"/>
    </location>
</feature>
<dbReference type="InterPro" id="IPR036770">
    <property type="entry name" value="Ankyrin_rpt-contain_sf"/>
</dbReference>
<dbReference type="PROSITE" id="PS50297">
    <property type="entry name" value="ANK_REP_REGION"/>
    <property type="match status" value="1"/>
</dbReference>
<proteinExistence type="predicted"/>
<dbReference type="Gene3D" id="1.25.40.20">
    <property type="entry name" value="Ankyrin repeat-containing domain"/>
    <property type="match status" value="1"/>
</dbReference>
<reference evidence="2 3" key="1">
    <citation type="journal article" date="2017" name="Mol. Biol. Evol.">
        <title>The 4-celled Tetrabaena socialis nuclear genome reveals the essential components for genetic control of cell number at the origin of multicellularity in the volvocine lineage.</title>
        <authorList>
            <person name="Featherston J."/>
            <person name="Arakaki Y."/>
            <person name="Hanschen E.R."/>
            <person name="Ferris P.J."/>
            <person name="Michod R.E."/>
            <person name="Olson B.J.S.C."/>
            <person name="Nozaki H."/>
            <person name="Durand P.M."/>
        </authorList>
    </citation>
    <scope>NUCLEOTIDE SEQUENCE [LARGE SCALE GENOMIC DNA]</scope>
    <source>
        <strain evidence="2 3">NIES-571</strain>
    </source>
</reference>
<comment type="caution">
    <text evidence="2">The sequence shown here is derived from an EMBL/GenBank/DDBJ whole genome shotgun (WGS) entry which is preliminary data.</text>
</comment>
<dbReference type="PROSITE" id="PS50088">
    <property type="entry name" value="ANK_REPEAT"/>
    <property type="match status" value="1"/>
</dbReference>
<dbReference type="OrthoDB" id="366390at2759"/>
<accession>A0A2J8A6X3</accession>
<dbReference type="EMBL" id="PGGS01000138">
    <property type="protein sequence ID" value="PNH08257.1"/>
    <property type="molecule type" value="Genomic_DNA"/>
</dbReference>
<dbReference type="SUPFAM" id="SSF48403">
    <property type="entry name" value="Ankyrin repeat"/>
    <property type="match status" value="1"/>
</dbReference>
<name>A0A2J8A6X3_9CHLO</name>
<dbReference type="Pfam" id="PF00023">
    <property type="entry name" value="Ank"/>
    <property type="match status" value="1"/>
</dbReference>
<protein>
    <submittedName>
        <fullName evidence="2">Uncharacterized protein</fullName>
    </submittedName>
</protein>
<keyword evidence="1" id="KW-0040">ANK repeat</keyword>
<evidence type="ECO:0000256" key="1">
    <source>
        <dbReference type="PROSITE-ProRule" id="PRU00023"/>
    </source>
</evidence>
<organism evidence="2 3">
    <name type="scientific">Tetrabaena socialis</name>
    <dbReference type="NCBI Taxonomy" id="47790"/>
    <lineage>
        <taxon>Eukaryota</taxon>
        <taxon>Viridiplantae</taxon>
        <taxon>Chlorophyta</taxon>
        <taxon>core chlorophytes</taxon>
        <taxon>Chlorophyceae</taxon>
        <taxon>CS clade</taxon>
        <taxon>Chlamydomonadales</taxon>
        <taxon>Tetrabaenaceae</taxon>
        <taxon>Tetrabaena</taxon>
    </lineage>
</organism>
<dbReference type="SUPFAM" id="SSF81383">
    <property type="entry name" value="F-box domain"/>
    <property type="match status" value="1"/>
</dbReference>
<dbReference type="AlphaFoldDB" id="A0A2J8A6X3"/>
<gene>
    <name evidence="2" type="ORF">TSOC_005234</name>
</gene>
<evidence type="ECO:0000313" key="2">
    <source>
        <dbReference type="EMBL" id="PNH08257.1"/>
    </source>
</evidence>
<dbReference type="Proteomes" id="UP000236333">
    <property type="component" value="Unassembled WGS sequence"/>
</dbReference>
<evidence type="ECO:0000313" key="3">
    <source>
        <dbReference type="Proteomes" id="UP000236333"/>
    </source>
</evidence>
<sequence>MDADYRYGQTSKEAATGAFAALPEPLRLHILGLTDSKSVARAAAVSRSFGADARSLLTTPSAVAQLLTATYGTPGTVLASMYMFVGRAHQLETEDQFLALASALQAMGAKLVRPLAPNRIPRWYDGAGERGHDRVLALAPEAGEPPANAACALHLAAEHRRADTLRLLLEAGAAVGINDFKGVVVAACGGGGDPTPMLQTVAECVAYQQLSADIRADLANAVLSDDKIRHTPHHRRVIDWCMGQPGGPPPCLLWAAGQGDQEARAVHNGNTAIVVRLLRAGAAATDAQLDALVVGAVDRTNAADMVAALLRFGAESGLGSAHGMAGALSAAARRGDMAVLKQLLEGRADWSAPALLEAAVGAGEWASSWEAVDCLLPQLLALLALLGGTWQYMERQQRALAIQDVVKSLDRAMGRGRYSDPSWGAPCCALLHSFAGWCAGRPDAYAFCRLWAKRCKFVELLATLQAAQEGSAQM</sequence>